<organism evidence="1 2">
    <name type="scientific">Jiella sonneratiae</name>
    <dbReference type="NCBI Taxonomy" id="2816856"/>
    <lineage>
        <taxon>Bacteria</taxon>
        <taxon>Pseudomonadati</taxon>
        <taxon>Pseudomonadota</taxon>
        <taxon>Alphaproteobacteria</taxon>
        <taxon>Hyphomicrobiales</taxon>
        <taxon>Aurantimonadaceae</taxon>
        <taxon>Jiella</taxon>
    </lineage>
</organism>
<proteinExistence type="predicted"/>
<comment type="caution">
    <text evidence="1">The sequence shown here is derived from an EMBL/GenBank/DDBJ whole genome shotgun (WGS) entry which is preliminary data.</text>
</comment>
<dbReference type="PANTHER" id="PTHR33609:SF1">
    <property type="entry name" value="TRANSPOSASE"/>
    <property type="match status" value="1"/>
</dbReference>
<dbReference type="InterPro" id="IPR052546">
    <property type="entry name" value="Transposase_8_domain"/>
</dbReference>
<dbReference type="PANTHER" id="PTHR33609">
    <property type="entry name" value="LOW CALCIUM RESPONSE LOCUS PROTEIN S"/>
    <property type="match status" value="1"/>
</dbReference>
<evidence type="ECO:0000313" key="1">
    <source>
        <dbReference type="EMBL" id="MBO0906512.1"/>
    </source>
</evidence>
<reference evidence="1 2" key="1">
    <citation type="submission" date="2021-03" db="EMBL/GenBank/DDBJ databases">
        <title>Whole genome sequence of Jiella sp. MQZ13P-4.</title>
        <authorList>
            <person name="Tuo L."/>
        </authorList>
    </citation>
    <scope>NUCLEOTIDE SEQUENCE [LARGE SCALE GENOMIC DNA]</scope>
    <source>
        <strain evidence="1 2">MQZ13P-4</strain>
    </source>
</reference>
<dbReference type="InterPro" id="IPR009057">
    <property type="entry name" value="Homeodomain-like_sf"/>
</dbReference>
<dbReference type="Proteomes" id="UP000664288">
    <property type="component" value="Unassembled WGS sequence"/>
</dbReference>
<dbReference type="SUPFAM" id="SSF46689">
    <property type="entry name" value="Homeodomain-like"/>
    <property type="match status" value="1"/>
</dbReference>
<sequence>MRRTNHTDAEILSLLHEAEAGVPISDICASAYVSQRTFYRWRKRFGGLKPEALKRLRTLELENQHLRILVGRLRERNPDGVWSGWSAEEAASARSGLAEDRWADGVKARPAPRAGRHCGSGHAAGRFASLRAGRC</sequence>
<accession>A0ABS3JA18</accession>
<dbReference type="Pfam" id="PF01527">
    <property type="entry name" value="HTH_Tnp_1"/>
    <property type="match status" value="1"/>
</dbReference>
<gene>
    <name evidence="1" type="ORF">J1C47_22925</name>
</gene>
<dbReference type="RefSeq" id="WP_207353139.1">
    <property type="nucleotide sequence ID" value="NZ_JAFMPY010000047.1"/>
</dbReference>
<dbReference type="InterPro" id="IPR002514">
    <property type="entry name" value="Transposase_8"/>
</dbReference>
<keyword evidence="2" id="KW-1185">Reference proteome</keyword>
<dbReference type="EMBL" id="JAFMPY010000047">
    <property type="protein sequence ID" value="MBO0906512.1"/>
    <property type="molecule type" value="Genomic_DNA"/>
</dbReference>
<evidence type="ECO:0000313" key="2">
    <source>
        <dbReference type="Proteomes" id="UP000664288"/>
    </source>
</evidence>
<protein>
    <submittedName>
        <fullName evidence="1">Transposase</fullName>
    </submittedName>
</protein>
<name>A0ABS3JA18_9HYPH</name>